<dbReference type="InterPro" id="IPR008920">
    <property type="entry name" value="TF_FadR/GntR_C"/>
</dbReference>
<keyword evidence="1" id="KW-0805">Transcription regulation</keyword>
<name>A0A158JHR5_9BURK</name>
<keyword evidence="2" id="KW-0238">DNA-binding</keyword>
<dbReference type="EMBL" id="FCOK02000091">
    <property type="protein sequence ID" value="SAL68364.1"/>
    <property type="molecule type" value="Genomic_DNA"/>
</dbReference>
<protein>
    <submittedName>
        <fullName evidence="5">FCD domain protein</fullName>
    </submittedName>
</protein>
<dbReference type="GO" id="GO:0003700">
    <property type="term" value="F:DNA-binding transcription factor activity"/>
    <property type="evidence" value="ECO:0007669"/>
    <property type="project" value="InterPro"/>
</dbReference>
<accession>A0A158JHR5</accession>
<dbReference type="InterPro" id="IPR000524">
    <property type="entry name" value="Tscrpt_reg_HTH_GntR"/>
</dbReference>
<dbReference type="Pfam" id="PF07729">
    <property type="entry name" value="FCD"/>
    <property type="match status" value="1"/>
</dbReference>
<dbReference type="PANTHER" id="PTHR43537:SF41">
    <property type="entry name" value="TRANSCRIPTIONAL REGULATORY PROTEIN"/>
    <property type="match status" value="1"/>
</dbReference>
<dbReference type="Pfam" id="PF00392">
    <property type="entry name" value="GntR"/>
    <property type="match status" value="1"/>
</dbReference>
<dbReference type="SUPFAM" id="SSF46785">
    <property type="entry name" value="Winged helix' DNA-binding domain"/>
    <property type="match status" value="1"/>
</dbReference>
<gene>
    <name evidence="5" type="ORF">AWB69_08004</name>
</gene>
<proteinExistence type="predicted"/>
<dbReference type="InterPro" id="IPR011711">
    <property type="entry name" value="GntR_C"/>
</dbReference>
<organism evidence="5 6">
    <name type="scientific">Caballeronia udeis</name>
    <dbReference type="NCBI Taxonomy" id="1232866"/>
    <lineage>
        <taxon>Bacteria</taxon>
        <taxon>Pseudomonadati</taxon>
        <taxon>Pseudomonadota</taxon>
        <taxon>Betaproteobacteria</taxon>
        <taxon>Burkholderiales</taxon>
        <taxon>Burkholderiaceae</taxon>
        <taxon>Caballeronia</taxon>
    </lineage>
</organism>
<feature type="domain" description="HTH gntR-type" evidence="4">
    <location>
        <begin position="16"/>
        <end position="83"/>
    </location>
</feature>
<dbReference type="GO" id="GO:0003677">
    <property type="term" value="F:DNA binding"/>
    <property type="evidence" value="ECO:0007669"/>
    <property type="project" value="UniProtKB-KW"/>
</dbReference>
<reference evidence="5 6" key="1">
    <citation type="submission" date="2016-01" db="EMBL/GenBank/DDBJ databases">
        <authorList>
            <person name="Oliw E.H."/>
        </authorList>
    </citation>
    <scope>NUCLEOTIDE SEQUENCE [LARGE SCALE GENOMIC DNA]</scope>
    <source>
        <strain evidence="5">LMG 27134</strain>
    </source>
</reference>
<evidence type="ECO:0000256" key="3">
    <source>
        <dbReference type="ARBA" id="ARBA00023163"/>
    </source>
</evidence>
<dbReference type="PROSITE" id="PS50949">
    <property type="entry name" value="HTH_GNTR"/>
    <property type="match status" value="1"/>
</dbReference>
<dbReference type="PANTHER" id="PTHR43537">
    <property type="entry name" value="TRANSCRIPTIONAL REGULATOR, GNTR FAMILY"/>
    <property type="match status" value="1"/>
</dbReference>
<dbReference type="SMART" id="SM00895">
    <property type="entry name" value="FCD"/>
    <property type="match status" value="1"/>
</dbReference>
<dbReference type="Gene3D" id="1.10.10.10">
    <property type="entry name" value="Winged helix-like DNA-binding domain superfamily/Winged helix DNA-binding domain"/>
    <property type="match status" value="1"/>
</dbReference>
<dbReference type="InterPro" id="IPR036390">
    <property type="entry name" value="WH_DNA-bd_sf"/>
</dbReference>
<keyword evidence="3" id="KW-0804">Transcription</keyword>
<dbReference type="AlphaFoldDB" id="A0A158JHR5"/>
<sequence length="225" mass="25549">MEQLTSLAQSFQEKRQPISSVVADALREAIFRAVLKQGESLRQDAVAKQFGVSQVTVREAFRLLAEEGIVEIVPRRGAVVASLSLADVEEIVELRIALETMLVARAIPRLDDGDFTAVDKIVRKLDKTRTMDEQLALNVDFHSRLYAKAERPRTLATLEKLRLAFEPYLRLLWARSDYKSHSQDDHREIVSLCKEHNIKGAQDVLSSHIANTGREIMYLLREDQP</sequence>
<dbReference type="CDD" id="cd07377">
    <property type="entry name" value="WHTH_GntR"/>
    <property type="match status" value="1"/>
</dbReference>
<evidence type="ECO:0000313" key="5">
    <source>
        <dbReference type="EMBL" id="SAL68364.1"/>
    </source>
</evidence>
<evidence type="ECO:0000259" key="4">
    <source>
        <dbReference type="PROSITE" id="PS50949"/>
    </source>
</evidence>
<evidence type="ECO:0000313" key="6">
    <source>
        <dbReference type="Proteomes" id="UP000054683"/>
    </source>
</evidence>
<dbReference type="Gene3D" id="1.20.120.530">
    <property type="entry name" value="GntR ligand-binding domain-like"/>
    <property type="match status" value="1"/>
</dbReference>
<dbReference type="InterPro" id="IPR036388">
    <property type="entry name" value="WH-like_DNA-bd_sf"/>
</dbReference>
<evidence type="ECO:0000256" key="1">
    <source>
        <dbReference type="ARBA" id="ARBA00023015"/>
    </source>
</evidence>
<evidence type="ECO:0000256" key="2">
    <source>
        <dbReference type="ARBA" id="ARBA00023125"/>
    </source>
</evidence>
<dbReference type="SMART" id="SM00345">
    <property type="entry name" value="HTH_GNTR"/>
    <property type="match status" value="1"/>
</dbReference>
<dbReference type="SUPFAM" id="SSF48008">
    <property type="entry name" value="GntR ligand-binding domain-like"/>
    <property type="match status" value="1"/>
</dbReference>
<dbReference type="RefSeq" id="WP_062092114.1">
    <property type="nucleotide sequence ID" value="NZ_FCOK02000091.1"/>
</dbReference>
<dbReference type="OrthoDB" id="9799812at2"/>
<dbReference type="Proteomes" id="UP000054683">
    <property type="component" value="Unassembled WGS sequence"/>
</dbReference>